<proteinExistence type="predicted"/>
<evidence type="ECO:0000313" key="1">
    <source>
        <dbReference type="EMBL" id="EFC41099.1"/>
    </source>
</evidence>
<dbReference type="GeneID" id="8855969"/>
<organism evidence="2">
    <name type="scientific">Naegleria gruberi</name>
    <name type="common">Amoeba</name>
    <dbReference type="NCBI Taxonomy" id="5762"/>
    <lineage>
        <taxon>Eukaryota</taxon>
        <taxon>Discoba</taxon>
        <taxon>Heterolobosea</taxon>
        <taxon>Tetramitia</taxon>
        <taxon>Eutetramitia</taxon>
        <taxon>Vahlkampfiidae</taxon>
        <taxon>Naegleria</taxon>
    </lineage>
</organism>
<evidence type="ECO:0000313" key="2">
    <source>
        <dbReference type="Proteomes" id="UP000006671"/>
    </source>
</evidence>
<sequence>MFTDETSKTLNRINKKKVKSAKHELRKQLCNDELLKNYFVLDREKDETSVFRIDDIKSFENEQLIVTKQVSSSPPKISNVSYQNQEPIPLVQSLETIRNDPQLDETSNSLHNHQQLNLFLLQLCCAQLDQGENRNNFQ</sequence>
<dbReference type="EMBL" id="GG738888">
    <property type="protein sequence ID" value="EFC41099.1"/>
    <property type="molecule type" value="Genomic_DNA"/>
</dbReference>
<dbReference type="AlphaFoldDB" id="D2VQ18"/>
<accession>D2VQ18</accession>
<dbReference type="VEuPathDB" id="AmoebaDB:NAEGRDRAFT_71131"/>
<protein>
    <submittedName>
        <fullName evidence="1">Predicted protein</fullName>
    </submittedName>
</protein>
<keyword evidence="2" id="KW-1185">Reference proteome</keyword>
<dbReference type="KEGG" id="ngr:NAEGRDRAFT_71131"/>
<dbReference type="Proteomes" id="UP000006671">
    <property type="component" value="Unassembled WGS sequence"/>
</dbReference>
<dbReference type="RefSeq" id="XP_002673843.1">
    <property type="nucleotide sequence ID" value="XM_002673797.1"/>
</dbReference>
<dbReference type="InParanoid" id="D2VQ18"/>
<gene>
    <name evidence="1" type="ORF">NAEGRDRAFT_71131</name>
</gene>
<reference evidence="1 2" key="1">
    <citation type="journal article" date="2010" name="Cell">
        <title>The genome of Naegleria gruberi illuminates early eukaryotic versatility.</title>
        <authorList>
            <person name="Fritz-Laylin L.K."/>
            <person name="Prochnik S.E."/>
            <person name="Ginger M.L."/>
            <person name="Dacks J.B."/>
            <person name="Carpenter M.L."/>
            <person name="Field M.C."/>
            <person name="Kuo A."/>
            <person name="Paredez A."/>
            <person name="Chapman J."/>
            <person name="Pham J."/>
            <person name="Shu S."/>
            <person name="Neupane R."/>
            <person name="Cipriano M."/>
            <person name="Mancuso J."/>
            <person name="Tu H."/>
            <person name="Salamov A."/>
            <person name="Lindquist E."/>
            <person name="Shapiro H."/>
            <person name="Lucas S."/>
            <person name="Grigoriev I.V."/>
            <person name="Cande W.Z."/>
            <person name="Fulton C."/>
            <person name="Rokhsar D.S."/>
            <person name="Dawson S.C."/>
        </authorList>
    </citation>
    <scope>NUCLEOTIDE SEQUENCE [LARGE SCALE GENOMIC DNA]</scope>
    <source>
        <strain evidence="1 2">NEG-M</strain>
    </source>
</reference>
<name>D2VQ18_NAEGR</name>